<name>A0A8J6L2Y6_TENMO</name>
<gene>
    <name evidence="2" type="ORF">GEV33_013082</name>
</gene>
<dbReference type="AlphaFoldDB" id="A0A8J6L2Y6"/>
<keyword evidence="3" id="KW-1185">Reference proteome</keyword>
<protein>
    <submittedName>
        <fullName evidence="2">Uncharacterized protein</fullName>
    </submittedName>
</protein>
<evidence type="ECO:0000313" key="2">
    <source>
        <dbReference type="EMBL" id="KAH0809709.1"/>
    </source>
</evidence>
<dbReference type="EMBL" id="JABDTM020027968">
    <property type="protein sequence ID" value="KAH0809709.1"/>
    <property type="molecule type" value="Genomic_DNA"/>
</dbReference>
<comment type="caution">
    <text evidence="2">The sequence shown here is derived from an EMBL/GenBank/DDBJ whole genome shotgun (WGS) entry which is preliminary data.</text>
</comment>
<reference evidence="2" key="2">
    <citation type="submission" date="2021-08" db="EMBL/GenBank/DDBJ databases">
        <authorList>
            <person name="Eriksson T."/>
        </authorList>
    </citation>
    <scope>NUCLEOTIDE SEQUENCE</scope>
    <source>
        <strain evidence="2">Stoneville</strain>
        <tissue evidence="2">Whole head</tissue>
    </source>
</reference>
<proteinExistence type="predicted"/>
<dbReference type="Proteomes" id="UP000719412">
    <property type="component" value="Unassembled WGS sequence"/>
</dbReference>
<evidence type="ECO:0000256" key="1">
    <source>
        <dbReference type="SAM" id="MobiDB-lite"/>
    </source>
</evidence>
<evidence type="ECO:0000313" key="3">
    <source>
        <dbReference type="Proteomes" id="UP000719412"/>
    </source>
</evidence>
<feature type="region of interest" description="Disordered" evidence="1">
    <location>
        <begin position="1"/>
        <end position="25"/>
    </location>
</feature>
<reference evidence="2" key="1">
    <citation type="journal article" date="2020" name="J Insects Food Feed">
        <title>The yellow mealworm (Tenebrio molitor) genome: a resource for the emerging insects as food and feed industry.</title>
        <authorList>
            <person name="Eriksson T."/>
            <person name="Andere A."/>
            <person name="Kelstrup H."/>
            <person name="Emery V."/>
            <person name="Picard C."/>
        </authorList>
    </citation>
    <scope>NUCLEOTIDE SEQUENCE</scope>
    <source>
        <strain evidence="2">Stoneville</strain>
        <tissue evidence="2">Whole head</tissue>
    </source>
</reference>
<organism evidence="2 3">
    <name type="scientific">Tenebrio molitor</name>
    <name type="common">Yellow mealworm beetle</name>
    <dbReference type="NCBI Taxonomy" id="7067"/>
    <lineage>
        <taxon>Eukaryota</taxon>
        <taxon>Metazoa</taxon>
        <taxon>Ecdysozoa</taxon>
        <taxon>Arthropoda</taxon>
        <taxon>Hexapoda</taxon>
        <taxon>Insecta</taxon>
        <taxon>Pterygota</taxon>
        <taxon>Neoptera</taxon>
        <taxon>Endopterygota</taxon>
        <taxon>Coleoptera</taxon>
        <taxon>Polyphaga</taxon>
        <taxon>Cucujiformia</taxon>
        <taxon>Tenebrionidae</taxon>
        <taxon>Tenebrio</taxon>
    </lineage>
</organism>
<accession>A0A8J6L2Y6</accession>
<sequence>MDAAPLIGVGRTWSSQTPAERRRGPTEVRCDQAGLPGAPAGAVTGTALVQCEIWKNSCVACSAAINRFPESGAPTAPEPHREITVWDAGMDASRLIRKQSKRNIDKTMIYSRPPALPFHRGPLTASGATIQPHYIRRTSQLGFVLGYFGTARPEADRSGVEGREKRCEKNCIRSDRNSEIIGLPSNRRIVTRMYQTYLALSLLPVCTTNKRSVSDLAICTSVAPPLIHYGSILSISGIWKDRHRRRTRKSRAGDARLVKWDTCAGRYSERERKLALASTHRGNTFISIGVRVTTFTQAKWAVLKREFPDVMSRADKTARDGPSSVPCGHFKSSVRLYAASRGITAGPKTGTVVFCGGGEAAAVRAIGDHFRLVLHRFCSNNPAHNSSIDRKLRRSTPPLLKFEIRDAHLTDYNSTLTDKDCRVAAAGPPEPAAFCAFFADGWNKLLFERSTRALPTVSVPHCCGYGDDADPQFAAACAAFTVRLDLLTGAAKIGGARKINVIIARIFERKLTGVPGAFPE</sequence>